<dbReference type="InterPro" id="IPR034005">
    <property type="entry name" value="M3A_DCP"/>
</dbReference>
<evidence type="ECO:0000256" key="2">
    <source>
        <dbReference type="ARBA" id="ARBA00022670"/>
    </source>
</evidence>
<dbReference type="EMBL" id="CP003264">
    <property type="protein sequence ID" value="AFN35851.1"/>
    <property type="molecule type" value="Genomic_DNA"/>
</dbReference>
<keyword evidence="5 9" id="KW-0862">Zinc</keyword>
<evidence type="ECO:0000259" key="10">
    <source>
        <dbReference type="Pfam" id="PF01432"/>
    </source>
</evidence>
<proteinExistence type="inferred from homology"/>
<dbReference type="PANTHER" id="PTHR11804:SF84">
    <property type="entry name" value="SACCHAROLYSIN"/>
    <property type="match status" value="1"/>
</dbReference>
<keyword evidence="2 9" id="KW-0645">Protease</keyword>
<name>A0ABN4AVI3_9BURK</name>
<comment type="catalytic activity">
    <reaction evidence="7">
        <text>Hydrolysis of oligopeptides, with broad specificity. Gly or Ala commonly occur as P1 or P1' residues, but more distant residues are also important, as is shown by the fact that Z-Gly-Pro-Gly-|-Gly-Pro-Ala is cleaved, but not Z-(Gly)(5).</text>
        <dbReference type="EC" id="3.4.24.70"/>
    </reaction>
</comment>
<dbReference type="Gene3D" id="1.10.1370.10">
    <property type="entry name" value="Neurolysin, domain 3"/>
    <property type="match status" value="1"/>
</dbReference>
<organism evidence="12 13">
    <name type="scientific">Taylorella equigenitalis ATCC 35865</name>
    <dbReference type="NCBI Taxonomy" id="743973"/>
    <lineage>
        <taxon>Bacteria</taxon>
        <taxon>Pseudomonadati</taxon>
        <taxon>Pseudomonadota</taxon>
        <taxon>Betaproteobacteria</taxon>
        <taxon>Burkholderiales</taxon>
        <taxon>Alcaligenaceae</taxon>
        <taxon>Taylorella</taxon>
    </lineage>
</organism>
<evidence type="ECO:0000256" key="6">
    <source>
        <dbReference type="ARBA" id="ARBA00023049"/>
    </source>
</evidence>
<dbReference type="InterPro" id="IPR045090">
    <property type="entry name" value="Pept_M3A_M3B"/>
</dbReference>
<comment type="cofactor">
    <cofactor evidence="9">
        <name>Zn(2+)</name>
        <dbReference type="ChEBI" id="CHEBI:29105"/>
    </cofactor>
    <text evidence="9">Binds 1 zinc ion.</text>
</comment>
<accession>A0ABN4AVI3</accession>
<evidence type="ECO:0000256" key="8">
    <source>
        <dbReference type="ARBA" id="ARBA00026100"/>
    </source>
</evidence>
<gene>
    <name evidence="12" type="primary">opdA</name>
    <name evidence="12" type="ORF">KUI_0777</name>
</gene>
<feature type="domain" description="Peptidase M3A/M3B catalytic" evidence="10">
    <location>
        <begin position="229"/>
        <end position="686"/>
    </location>
</feature>
<dbReference type="SUPFAM" id="SSF55486">
    <property type="entry name" value="Metalloproteases ('zincins'), catalytic domain"/>
    <property type="match status" value="1"/>
</dbReference>
<dbReference type="InterPro" id="IPR024079">
    <property type="entry name" value="MetalloPept_cat_dom_sf"/>
</dbReference>
<evidence type="ECO:0000259" key="11">
    <source>
        <dbReference type="Pfam" id="PF19310"/>
    </source>
</evidence>
<evidence type="ECO:0000313" key="13">
    <source>
        <dbReference type="Proteomes" id="UP000003121"/>
    </source>
</evidence>
<dbReference type="Pfam" id="PF01432">
    <property type="entry name" value="Peptidase_M3"/>
    <property type="match status" value="1"/>
</dbReference>
<evidence type="ECO:0000256" key="4">
    <source>
        <dbReference type="ARBA" id="ARBA00022801"/>
    </source>
</evidence>
<keyword evidence="6 9" id="KW-0482">Metalloprotease</keyword>
<dbReference type="CDD" id="cd06456">
    <property type="entry name" value="M3A_DCP"/>
    <property type="match status" value="1"/>
</dbReference>
<evidence type="ECO:0000313" key="12">
    <source>
        <dbReference type="EMBL" id="AFN35851.1"/>
    </source>
</evidence>
<evidence type="ECO:0000256" key="5">
    <source>
        <dbReference type="ARBA" id="ARBA00022833"/>
    </source>
</evidence>
<dbReference type="InterPro" id="IPR001567">
    <property type="entry name" value="Pept_M3A_M3B_dom"/>
</dbReference>
<dbReference type="InterPro" id="IPR024077">
    <property type="entry name" value="Neurolysin/TOP_dom2"/>
</dbReference>
<dbReference type="InterPro" id="IPR045666">
    <property type="entry name" value="OpdA_N"/>
</dbReference>
<reference evidence="12 13" key="1">
    <citation type="journal article" date="2012" name="Vet. Microbiol.">
        <title>Comparative genomic analyses of the Taylorellae.</title>
        <authorList>
            <person name="Hauser H."/>
            <person name="Richter D.C."/>
            <person name="van Tonder A."/>
            <person name="Clark L."/>
            <person name="Preston A."/>
        </authorList>
    </citation>
    <scope>NUCLEOTIDE SEQUENCE [LARGE SCALE GENOMIC DNA]</scope>
    <source>
        <strain evidence="12 13">ATCC 35865</strain>
    </source>
</reference>
<dbReference type="EC" id="3.4.24.70" evidence="8"/>
<dbReference type="Pfam" id="PF19310">
    <property type="entry name" value="TOP_N"/>
    <property type="match status" value="1"/>
</dbReference>
<evidence type="ECO:0000256" key="1">
    <source>
        <dbReference type="ARBA" id="ARBA00006040"/>
    </source>
</evidence>
<feature type="domain" description="Oligopeptidase A N-terminal" evidence="11">
    <location>
        <begin position="30"/>
        <end position="155"/>
    </location>
</feature>
<protein>
    <recommendedName>
        <fullName evidence="8">oligopeptidase A</fullName>
        <ecNumber evidence="8">3.4.24.70</ecNumber>
    </recommendedName>
</protein>
<sequence length="688" mass="79754">MLTYNPLLVDINEFIDYKSIEPQHVEPAITYLIEENQKFIDELVSKEAPLTWNTFIHALNQKSAVLFRAWQVVGHLNAVINSPELREAYTKTLPLISLHTTMLGLNRNLYKHYKALADESANPEYSSYSDVQKRILKLALHSFKQSGVELEGEKKQKFIEISEKLAQLSQKFSENCLDSVDKWSYFVSDLNELKGLPEDVISLSKELAKAENRPDEWKLVLQIPVYLPVMKYADSEALRERLYRGYNTIASENGISEFDNSAVIEEILHYKNELAKILDYKDFADYQLQTRMAKNSDTVMNFLNDLSEKSKPFAEKDLKELKEFVKTEFNKDELNPWDYPYYSEKLRQSKYSYSDSEIKKYLPVNSVFEGWKSIISKLFNVQLIPKELHKWHDDVVSFEITDGDNEEVLGHLYVDLYARNGKQSGAWVNLERDRMVTESLRTTPIVYLTCNFMPPVDGKPSLLTHDDVVTLFHETGHALHALLTKVDEVDASAFHSVEWDAIELPSQMMENFVWERDVVNQLSSHFETKEKLPDELFEKLIRAKNFQSGFFNVRQLEFALFDMQLHMGMKELKIADVLRILNEVRTKVAVIMPPEWARFPHNFSHIFAGGYSAGYYSYKWAEVLSSDVYSLFEENRLPNGSTVNPEVGAQYRKKILEVGGSKPAEEFFRDFRGRNPKPDAMLRHQGLI</sequence>
<keyword evidence="13" id="KW-1185">Reference proteome</keyword>
<evidence type="ECO:0000256" key="7">
    <source>
        <dbReference type="ARBA" id="ARBA00024603"/>
    </source>
</evidence>
<dbReference type="PANTHER" id="PTHR11804">
    <property type="entry name" value="PROTEASE M3 THIMET OLIGOPEPTIDASE-RELATED"/>
    <property type="match status" value="1"/>
</dbReference>
<comment type="similarity">
    <text evidence="1 9">Belongs to the peptidase M3 family.</text>
</comment>
<dbReference type="RefSeq" id="WP_014840349.1">
    <property type="nucleotide sequence ID" value="NC_018108.1"/>
</dbReference>
<dbReference type="Gene3D" id="3.40.390.10">
    <property type="entry name" value="Collagenase (Catalytic Domain)"/>
    <property type="match status" value="1"/>
</dbReference>
<keyword evidence="3 9" id="KW-0479">Metal-binding</keyword>
<evidence type="ECO:0000256" key="3">
    <source>
        <dbReference type="ARBA" id="ARBA00022723"/>
    </source>
</evidence>
<keyword evidence="4 9" id="KW-0378">Hydrolase</keyword>
<evidence type="ECO:0000256" key="9">
    <source>
        <dbReference type="RuleBase" id="RU003435"/>
    </source>
</evidence>
<dbReference type="Proteomes" id="UP000003121">
    <property type="component" value="Chromosome"/>
</dbReference>